<accession>A0A504Z038</accession>
<evidence type="ECO:0000313" key="2">
    <source>
        <dbReference type="Proteomes" id="UP000316759"/>
    </source>
</evidence>
<sequence>MTTFVRLFTQTKYLPVFLKLFFKFDFFARMSSTGVTNLTSSKHFGFLGSGQMAQAMAKGFLSGGSLKGSQVTMTDRFGPDTNAHVSLCTLNYTNVYSCSRVGRRTRTGMGGWGR</sequence>
<evidence type="ECO:0008006" key="3">
    <source>
        <dbReference type="Google" id="ProtNLM"/>
    </source>
</evidence>
<organism evidence="1 2">
    <name type="scientific">Fasciola gigantica</name>
    <name type="common">Giant liver fluke</name>
    <dbReference type="NCBI Taxonomy" id="46835"/>
    <lineage>
        <taxon>Eukaryota</taxon>
        <taxon>Metazoa</taxon>
        <taxon>Spiralia</taxon>
        <taxon>Lophotrochozoa</taxon>
        <taxon>Platyhelminthes</taxon>
        <taxon>Trematoda</taxon>
        <taxon>Digenea</taxon>
        <taxon>Plagiorchiida</taxon>
        <taxon>Echinostomata</taxon>
        <taxon>Echinostomatoidea</taxon>
        <taxon>Fasciolidae</taxon>
        <taxon>Fasciola</taxon>
    </lineage>
</organism>
<proteinExistence type="predicted"/>
<keyword evidence="2" id="KW-1185">Reference proteome</keyword>
<evidence type="ECO:0000313" key="1">
    <source>
        <dbReference type="EMBL" id="TPP66035.1"/>
    </source>
</evidence>
<reference evidence="1 2" key="1">
    <citation type="submission" date="2019-04" db="EMBL/GenBank/DDBJ databases">
        <title>Annotation for the trematode Fasciola gigantica.</title>
        <authorList>
            <person name="Choi Y.-J."/>
        </authorList>
    </citation>
    <scope>NUCLEOTIDE SEQUENCE [LARGE SCALE GENOMIC DNA]</scope>
    <source>
        <strain evidence="1">Uganda_cow_1</strain>
    </source>
</reference>
<dbReference type="STRING" id="46835.A0A504Z038"/>
<dbReference type="Gene3D" id="3.40.50.720">
    <property type="entry name" value="NAD(P)-binding Rossmann-like Domain"/>
    <property type="match status" value="1"/>
</dbReference>
<dbReference type="EMBL" id="SUNJ01002363">
    <property type="protein sequence ID" value="TPP66035.1"/>
    <property type="molecule type" value="Genomic_DNA"/>
</dbReference>
<dbReference type="Proteomes" id="UP000316759">
    <property type="component" value="Unassembled WGS sequence"/>
</dbReference>
<gene>
    <name evidence="1" type="ORF">FGIG_12305</name>
</gene>
<dbReference type="AlphaFoldDB" id="A0A504Z038"/>
<name>A0A504Z038_FASGI</name>
<comment type="caution">
    <text evidence="1">The sequence shown here is derived from an EMBL/GenBank/DDBJ whole genome shotgun (WGS) entry which is preliminary data.</text>
</comment>
<protein>
    <recommendedName>
        <fullName evidence="3">Pyrroline-5-carboxylate reductase catalytic N-terminal domain-containing protein</fullName>
    </recommendedName>
</protein>